<keyword evidence="7" id="KW-1185">Reference proteome</keyword>
<dbReference type="Pfam" id="PF00440">
    <property type="entry name" value="TetR_N"/>
    <property type="match status" value="1"/>
</dbReference>
<dbReference type="SUPFAM" id="SSF48498">
    <property type="entry name" value="Tetracyclin repressor-like, C-terminal domain"/>
    <property type="match status" value="1"/>
</dbReference>
<feature type="domain" description="HTH tetR-type" evidence="5">
    <location>
        <begin position="10"/>
        <end position="70"/>
    </location>
</feature>
<evidence type="ECO:0000313" key="6">
    <source>
        <dbReference type="EMBL" id="OAT78325.1"/>
    </source>
</evidence>
<evidence type="ECO:0000313" key="7">
    <source>
        <dbReference type="Proteomes" id="UP000078225"/>
    </source>
</evidence>
<dbReference type="PANTHER" id="PTHR30055:SF234">
    <property type="entry name" value="HTH-TYPE TRANSCRIPTIONAL REGULATOR BETI"/>
    <property type="match status" value="1"/>
</dbReference>
<keyword evidence="2 4" id="KW-0238">DNA-binding</keyword>
<comment type="caution">
    <text evidence="6">The sequence shown here is derived from an EMBL/GenBank/DDBJ whole genome shotgun (WGS) entry which is preliminary data.</text>
</comment>
<organism evidence="6 7">
    <name type="scientific">Mangrovibacter phragmitis</name>
    <dbReference type="NCBI Taxonomy" id="1691903"/>
    <lineage>
        <taxon>Bacteria</taxon>
        <taxon>Pseudomonadati</taxon>
        <taxon>Pseudomonadota</taxon>
        <taxon>Gammaproteobacteria</taxon>
        <taxon>Enterobacterales</taxon>
        <taxon>Enterobacteriaceae</taxon>
        <taxon>Mangrovibacter</taxon>
    </lineage>
</organism>
<evidence type="ECO:0000256" key="1">
    <source>
        <dbReference type="ARBA" id="ARBA00023015"/>
    </source>
</evidence>
<dbReference type="InterPro" id="IPR036271">
    <property type="entry name" value="Tet_transcr_reg_TetR-rel_C_sf"/>
</dbReference>
<dbReference type="Proteomes" id="UP000078225">
    <property type="component" value="Unassembled WGS sequence"/>
</dbReference>
<gene>
    <name evidence="6" type="ORF">A9B99_00895</name>
</gene>
<dbReference type="InterPro" id="IPR009057">
    <property type="entry name" value="Homeodomain-like_sf"/>
</dbReference>
<proteinExistence type="predicted"/>
<name>A0A1B7L7T4_9ENTR</name>
<dbReference type="InterPro" id="IPR001647">
    <property type="entry name" value="HTH_TetR"/>
</dbReference>
<dbReference type="InterPro" id="IPR050109">
    <property type="entry name" value="HTH-type_TetR-like_transc_reg"/>
</dbReference>
<dbReference type="SUPFAM" id="SSF46689">
    <property type="entry name" value="Homeodomain-like"/>
    <property type="match status" value="1"/>
</dbReference>
<dbReference type="AlphaFoldDB" id="A0A1B7L7T4"/>
<dbReference type="PRINTS" id="PR00455">
    <property type="entry name" value="HTHTETR"/>
</dbReference>
<keyword evidence="3" id="KW-0804">Transcription</keyword>
<dbReference type="STRING" id="1691903.A9B99_00895"/>
<dbReference type="GO" id="GO:0003700">
    <property type="term" value="F:DNA-binding transcription factor activity"/>
    <property type="evidence" value="ECO:0007669"/>
    <property type="project" value="TreeGrafter"/>
</dbReference>
<dbReference type="RefSeq" id="WP_064593742.1">
    <property type="nucleotide sequence ID" value="NZ_JBDJAE010000001.1"/>
</dbReference>
<evidence type="ECO:0000256" key="2">
    <source>
        <dbReference type="ARBA" id="ARBA00023125"/>
    </source>
</evidence>
<feature type="DNA-binding region" description="H-T-H motif" evidence="4">
    <location>
        <begin position="33"/>
        <end position="52"/>
    </location>
</feature>
<evidence type="ECO:0000256" key="3">
    <source>
        <dbReference type="ARBA" id="ARBA00023163"/>
    </source>
</evidence>
<sequence>MARSRNKDPQALRQSLLDFATHLIITQGLHGLTMDKVVKGTGISKGGLQYHFPTRQALVDAVFDTTMQQFLAEVEAEIAADTQPGLRATRAYIRACVREMSEQEVALNQGIMAALFADPVLRERWADFINTCMPVDDKGSDDGTTALFCRIAADGLCYASLCNVHPMTTTQRETLVQRLLALTE</sequence>
<keyword evidence="1" id="KW-0805">Transcription regulation</keyword>
<dbReference type="EMBL" id="LYRP01000001">
    <property type="protein sequence ID" value="OAT78325.1"/>
    <property type="molecule type" value="Genomic_DNA"/>
</dbReference>
<dbReference type="InterPro" id="IPR041479">
    <property type="entry name" value="TetR_CgmR_C"/>
</dbReference>
<dbReference type="PROSITE" id="PS50977">
    <property type="entry name" value="HTH_TETR_2"/>
    <property type="match status" value="1"/>
</dbReference>
<dbReference type="Pfam" id="PF17937">
    <property type="entry name" value="TetR_C_28"/>
    <property type="match status" value="1"/>
</dbReference>
<evidence type="ECO:0000259" key="5">
    <source>
        <dbReference type="PROSITE" id="PS50977"/>
    </source>
</evidence>
<dbReference type="Gene3D" id="1.10.357.10">
    <property type="entry name" value="Tetracycline Repressor, domain 2"/>
    <property type="match status" value="1"/>
</dbReference>
<accession>A0A1B7L7T4</accession>
<dbReference type="PANTHER" id="PTHR30055">
    <property type="entry name" value="HTH-TYPE TRANSCRIPTIONAL REGULATOR RUTR"/>
    <property type="match status" value="1"/>
</dbReference>
<evidence type="ECO:0000256" key="4">
    <source>
        <dbReference type="PROSITE-ProRule" id="PRU00335"/>
    </source>
</evidence>
<protein>
    <recommendedName>
        <fullName evidence="5">HTH tetR-type domain-containing protein</fullName>
    </recommendedName>
</protein>
<dbReference type="GO" id="GO:0000976">
    <property type="term" value="F:transcription cis-regulatory region binding"/>
    <property type="evidence" value="ECO:0007669"/>
    <property type="project" value="TreeGrafter"/>
</dbReference>
<dbReference type="OrthoDB" id="9809772at2"/>
<reference evidence="7" key="1">
    <citation type="submission" date="2016-05" db="EMBL/GenBank/DDBJ databases">
        <authorList>
            <person name="Behera P."/>
            <person name="Vaishampayan P."/>
            <person name="Singh N."/>
            <person name="Raina V."/>
            <person name="Suar M."/>
            <person name="Pattnaik A."/>
            <person name="Rastogi G."/>
        </authorList>
    </citation>
    <scope>NUCLEOTIDE SEQUENCE [LARGE SCALE GENOMIC DNA]</scope>
    <source>
        <strain evidence="7">MP23</strain>
    </source>
</reference>